<evidence type="ECO:0000313" key="2">
    <source>
        <dbReference type="Proteomes" id="UP001227192"/>
    </source>
</evidence>
<organism evidence="1 2">
    <name type="scientific">Penicillium thymicola</name>
    <dbReference type="NCBI Taxonomy" id="293382"/>
    <lineage>
        <taxon>Eukaryota</taxon>
        <taxon>Fungi</taxon>
        <taxon>Dikarya</taxon>
        <taxon>Ascomycota</taxon>
        <taxon>Pezizomycotina</taxon>
        <taxon>Eurotiomycetes</taxon>
        <taxon>Eurotiomycetidae</taxon>
        <taxon>Eurotiales</taxon>
        <taxon>Aspergillaceae</taxon>
        <taxon>Penicillium</taxon>
    </lineage>
</organism>
<sequence>MKNPQNVHITYNWYIWVLQYSKPNVHYTNASYIIEIRYSKKSRLHIADYSYSHWLFFLTQAECLPPSSRQINRPPPSSCLPAIDIANYLLALSFLVII</sequence>
<reference evidence="1" key="2">
    <citation type="journal article" date="2016" name="Fungal Biol.">
        <title>Ochratoxin A production by Penicillium thymicola.</title>
        <authorList>
            <person name="Nguyen H.D.T."/>
            <person name="McMullin D.R."/>
            <person name="Ponomareva E."/>
            <person name="Riley R."/>
            <person name="Pomraning K.R."/>
            <person name="Baker S.E."/>
            <person name="Seifert K.A."/>
        </authorList>
    </citation>
    <scope>NUCLEOTIDE SEQUENCE</scope>
    <source>
        <strain evidence="1">DAOM 180753</strain>
    </source>
</reference>
<dbReference type="Proteomes" id="UP001227192">
    <property type="component" value="Unassembled WGS sequence"/>
</dbReference>
<accession>A0AAI9TGS1</accession>
<proteinExistence type="predicted"/>
<comment type="caution">
    <text evidence="1">The sequence shown here is derived from an EMBL/GenBank/DDBJ whole genome shotgun (WGS) entry which is preliminary data.</text>
</comment>
<name>A0AAI9TGS1_PENTH</name>
<evidence type="ECO:0000313" key="1">
    <source>
        <dbReference type="EMBL" id="KAJ9486124.1"/>
    </source>
</evidence>
<reference evidence="1" key="1">
    <citation type="submission" date="2015-06" db="EMBL/GenBank/DDBJ databases">
        <authorList>
            <person name="Nguyen H."/>
        </authorList>
    </citation>
    <scope>NUCLEOTIDE SEQUENCE</scope>
    <source>
        <strain evidence="1">DAOM 180753</strain>
    </source>
</reference>
<keyword evidence="2" id="KW-1185">Reference proteome</keyword>
<gene>
    <name evidence="1" type="ORF">VN97_g7212</name>
</gene>
<dbReference type="EMBL" id="LACB01000226">
    <property type="protein sequence ID" value="KAJ9486124.1"/>
    <property type="molecule type" value="Genomic_DNA"/>
</dbReference>
<dbReference type="AlphaFoldDB" id="A0AAI9TGS1"/>
<protein>
    <submittedName>
        <fullName evidence="1">Uncharacterized protein</fullName>
    </submittedName>
</protein>